<dbReference type="NCBIfam" id="NF009044">
    <property type="entry name" value="PRK12378.1"/>
    <property type="match status" value="1"/>
</dbReference>
<proteinExistence type="inferred from homology"/>
<dbReference type="PANTHER" id="PTHR12532">
    <property type="entry name" value="TRANSLATIONAL ACTIVATOR OF CYTOCHROME C OXIDASE 1"/>
    <property type="match status" value="1"/>
</dbReference>
<feature type="domain" description="TACO1/YebC-like second and third" evidence="2">
    <location>
        <begin position="80"/>
        <end position="243"/>
    </location>
</feature>
<sequence>MGRRSAKIAGRKGTQDARKAKIYSRICKTIIREAKAGGPDPVANVKLAAAMQQAKNAGVPKDAVTRNIAKASDKSQADFTEVTYEAYGAGGSGFIIDCLTDNPNRSAMEVRTVVTRSGAKMADPGSVAFGFKRCGVVAIAGGADEEEVFDAAMEAGADDIQTVDPDEQEEGEASISFKVVSDAKEFGALRSALSEAGLEVDDSHSGLVYLPHAETELNEKELQSNQSLYEKLLALDDVDNVFSSCATHD</sequence>
<dbReference type="PANTHER" id="PTHR12532:SF0">
    <property type="entry name" value="TRANSLATIONAL ACTIVATOR OF CYTOCHROME C OXIDASE 1"/>
    <property type="match status" value="1"/>
</dbReference>
<feature type="domain" description="TACO1/YebC-like N-terminal" evidence="3">
    <location>
        <begin position="4"/>
        <end position="73"/>
    </location>
</feature>
<dbReference type="InterPro" id="IPR029072">
    <property type="entry name" value="YebC-like"/>
</dbReference>
<evidence type="ECO:0000256" key="1">
    <source>
        <dbReference type="ARBA" id="ARBA00008724"/>
    </source>
</evidence>
<dbReference type="InterPro" id="IPR026564">
    <property type="entry name" value="Transcrip_reg_TACO1-like_dom3"/>
</dbReference>
<reference evidence="4 5" key="1">
    <citation type="journal article" date="2024" name="Nat. Commun.">
        <title>Phylogenomics reveals the evolutionary origins of lichenization in chlorophyte algae.</title>
        <authorList>
            <person name="Puginier C."/>
            <person name="Libourel C."/>
            <person name="Otte J."/>
            <person name="Skaloud P."/>
            <person name="Haon M."/>
            <person name="Grisel S."/>
            <person name="Petersen M."/>
            <person name="Berrin J.G."/>
            <person name="Delaux P.M."/>
            <person name="Dal Grande F."/>
            <person name="Keller J."/>
        </authorList>
    </citation>
    <scope>NUCLEOTIDE SEQUENCE [LARGE SCALE GENOMIC DNA]</scope>
    <source>
        <strain evidence="4 5">SAG 2036</strain>
    </source>
</reference>
<dbReference type="InterPro" id="IPR017856">
    <property type="entry name" value="Integrase-like_N"/>
</dbReference>
<name>A0AAW1NR96_9CHLO</name>
<dbReference type="Proteomes" id="UP001465755">
    <property type="component" value="Unassembled WGS sequence"/>
</dbReference>
<keyword evidence="5" id="KW-1185">Reference proteome</keyword>
<dbReference type="AlphaFoldDB" id="A0AAW1NR96"/>
<comment type="caution">
    <text evidence="4">The sequence shown here is derived from an EMBL/GenBank/DDBJ whole genome shotgun (WGS) entry which is preliminary data.</text>
</comment>
<evidence type="ECO:0000259" key="3">
    <source>
        <dbReference type="Pfam" id="PF20772"/>
    </source>
</evidence>
<dbReference type="InterPro" id="IPR002876">
    <property type="entry name" value="Transcrip_reg_TACO1-like"/>
</dbReference>
<dbReference type="InterPro" id="IPR048300">
    <property type="entry name" value="TACO1_YebC-like_2nd/3rd_dom"/>
</dbReference>
<evidence type="ECO:0000313" key="5">
    <source>
        <dbReference type="Proteomes" id="UP001465755"/>
    </source>
</evidence>
<evidence type="ECO:0000313" key="4">
    <source>
        <dbReference type="EMBL" id="KAK9790317.1"/>
    </source>
</evidence>
<dbReference type="Gene3D" id="3.30.70.980">
    <property type="match status" value="2"/>
</dbReference>
<evidence type="ECO:0008006" key="6">
    <source>
        <dbReference type="Google" id="ProtNLM"/>
    </source>
</evidence>
<accession>A0AAW1NR96</accession>
<dbReference type="Pfam" id="PF01709">
    <property type="entry name" value="Transcrip_reg"/>
    <property type="match status" value="1"/>
</dbReference>
<comment type="similarity">
    <text evidence="1">Belongs to the TACO1 family.</text>
</comment>
<dbReference type="Pfam" id="PF20772">
    <property type="entry name" value="TACO1_YebC_N"/>
    <property type="match status" value="1"/>
</dbReference>
<protein>
    <recommendedName>
        <fullName evidence="6">Transcriptional regulatory protein</fullName>
    </recommendedName>
</protein>
<evidence type="ECO:0000259" key="2">
    <source>
        <dbReference type="Pfam" id="PF01709"/>
    </source>
</evidence>
<dbReference type="SUPFAM" id="SSF75625">
    <property type="entry name" value="YebC-like"/>
    <property type="match status" value="1"/>
</dbReference>
<organism evidence="4 5">
    <name type="scientific">Symbiochloris irregularis</name>
    <dbReference type="NCBI Taxonomy" id="706552"/>
    <lineage>
        <taxon>Eukaryota</taxon>
        <taxon>Viridiplantae</taxon>
        <taxon>Chlorophyta</taxon>
        <taxon>core chlorophytes</taxon>
        <taxon>Trebouxiophyceae</taxon>
        <taxon>Trebouxiales</taxon>
        <taxon>Trebouxiaceae</taxon>
        <taxon>Symbiochloris</taxon>
    </lineage>
</organism>
<dbReference type="HAMAP" id="MF_00693">
    <property type="entry name" value="Transcrip_reg_TACO1"/>
    <property type="match status" value="1"/>
</dbReference>
<dbReference type="InterPro" id="IPR049083">
    <property type="entry name" value="TACO1_YebC_N"/>
</dbReference>
<dbReference type="EMBL" id="JALJOQ010000195">
    <property type="protein sequence ID" value="KAK9790317.1"/>
    <property type="molecule type" value="Genomic_DNA"/>
</dbReference>
<dbReference type="GO" id="GO:0009507">
    <property type="term" value="C:chloroplast"/>
    <property type="evidence" value="ECO:0007669"/>
    <property type="project" value="TreeGrafter"/>
</dbReference>
<dbReference type="Gene3D" id="1.10.10.200">
    <property type="match status" value="1"/>
</dbReference>
<gene>
    <name evidence="4" type="ORF">WJX73_002980</name>
</gene>